<sequence>MRPKNGTGICWALPQVRSDSPSLPQSAVASAASRPLEEQHLFHSSNPSTSKSIILDLRARMRSSSTSSLQATKEMVSSTPTVEAHTSFTLS</sequence>
<feature type="region of interest" description="Disordered" evidence="1">
    <location>
        <begin position="68"/>
        <end position="91"/>
    </location>
</feature>
<evidence type="ECO:0000256" key="1">
    <source>
        <dbReference type="SAM" id="MobiDB-lite"/>
    </source>
</evidence>
<dbReference type="HOGENOM" id="CLU_2430571_0_0_1"/>
<keyword evidence="3" id="KW-1185">Reference proteome</keyword>
<organism evidence="2">
    <name type="scientific">Oryza barthii</name>
    <dbReference type="NCBI Taxonomy" id="65489"/>
    <lineage>
        <taxon>Eukaryota</taxon>
        <taxon>Viridiplantae</taxon>
        <taxon>Streptophyta</taxon>
        <taxon>Embryophyta</taxon>
        <taxon>Tracheophyta</taxon>
        <taxon>Spermatophyta</taxon>
        <taxon>Magnoliopsida</taxon>
        <taxon>Liliopsida</taxon>
        <taxon>Poales</taxon>
        <taxon>Poaceae</taxon>
        <taxon>BOP clade</taxon>
        <taxon>Oryzoideae</taxon>
        <taxon>Oryzeae</taxon>
        <taxon>Oryzinae</taxon>
        <taxon>Oryza</taxon>
    </lineage>
</organism>
<proteinExistence type="predicted"/>
<name>A0A0D3GLF0_9ORYZ</name>
<dbReference type="Gramene" id="OBART07G00660.1">
    <property type="protein sequence ID" value="OBART07G00660.1"/>
    <property type="gene ID" value="OBART07G00660"/>
</dbReference>
<feature type="region of interest" description="Disordered" evidence="1">
    <location>
        <begin position="18"/>
        <end position="48"/>
    </location>
</feature>
<reference evidence="2" key="2">
    <citation type="submission" date="2015-03" db="UniProtKB">
        <authorList>
            <consortium name="EnsemblPlants"/>
        </authorList>
    </citation>
    <scope>IDENTIFICATION</scope>
</reference>
<feature type="compositionally biased region" description="Polar residues" evidence="1">
    <location>
        <begin position="18"/>
        <end position="28"/>
    </location>
</feature>
<dbReference type="AlphaFoldDB" id="A0A0D3GLF0"/>
<dbReference type="EnsemblPlants" id="OBART07G00660.1">
    <property type="protein sequence ID" value="OBART07G00660.1"/>
    <property type="gene ID" value="OBART07G00660"/>
</dbReference>
<dbReference type="PaxDb" id="65489-OBART07G00660.1"/>
<evidence type="ECO:0000313" key="2">
    <source>
        <dbReference type="EnsemblPlants" id="OBART07G00660.1"/>
    </source>
</evidence>
<protein>
    <submittedName>
        <fullName evidence="2">Uncharacterized protein</fullName>
    </submittedName>
</protein>
<accession>A0A0D3GLF0</accession>
<evidence type="ECO:0000313" key="3">
    <source>
        <dbReference type="Proteomes" id="UP000026960"/>
    </source>
</evidence>
<reference evidence="2" key="1">
    <citation type="journal article" date="2009" name="Rice">
        <title>De Novo Next Generation Sequencing of Plant Genomes.</title>
        <authorList>
            <person name="Rounsley S."/>
            <person name="Marri P.R."/>
            <person name="Yu Y."/>
            <person name="He R."/>
            <person name="Sisneros N."/>
            <person name="Goicoechea J.L."/>
            <person name="Lee S.J."/>
            <person name="Angelova A."/>
            <person name="Kudrna D."/>
            <person name="Luo M."/>
            <person name="Affourtit J."/>
            <person name="Desany B."/>
            <person name="Knight J."/>
            <person name="Niazi F."/>
            <person name="Egholm M."/>
            <person name="Wing R.A."/>
        </authorList>
    </citation>
    <scope>NUCLEOTIDE SEQUENCE [LARGE SCALE GENOMIC DNA]</scope>
    <source>
        <strain evidence="2">cv. IRGC 105608</strain>
    </source>
</reference>
<dbReference type="Proteomes" id="UP000026960">
    <property type="component" value="Chromosome 7"/>
</dbReference>